<dbReference type="AlphaFoldDB" id="A0AAD6X789"/>
<name>A0AAD6X789_9AGAR</name>
<dbReference type="EMBL" id="JARJCM010000016">
    <property type="protein sequence ID" value="KAJ7041633.1"/>
    <property type="molecule type" value="Genomic_DNA"/>
</dbReference>
<evidence type="ECO:0008006" key="5">
    <source>
        <dbReference type="Google" id="ProtNLM"/>
    </source>
</evidence>
<keyword evidence="2" id="KW-1133">Transmembrane helix</keyword>
<evidence type="ECO:0000256" key="2">
    <source>
        <dbReference type="SAM" id="Phobius"/>
    </source>
</evidence>
<evidence type="ECO:0000313" key="4">
    <source>
        <dbReference type="Proteomes" id="UP001218188"/>
    </source>
</evidence>
<sequence length="428" mass="46968">MLDVPQAGRAAAALNMSAATPFLLNARLSILDGFDFTTTPVFFPAFLTLCAAYPAFAGAFSTARQRAWILTTIASAIMTLASLPFVRDYALALRAGGGVEEVQLRTDAAVAVNRFFQAYLAADMFIGGLYYRAQIGFLTCWVPHSVYLCITEIAIRFAWAHIFCFAACMELPTLLLGLATLLPALRSNALFALTFLATRIVFHIVLMLSYASTSATRVPAGILAMVFPLHAMWFVGCVKGFVKRFKASRNPSKTSTSTIAVSTSIETETTSARHPLTPDIYPDARSLARHAHVASPQPPPWAVTLRLRRLRARVDGWASSYSQFDPPSWMPTSRAGAWPRIKRAMRHSNAWRPQRPIPMLRAVNVRPRVMVRRMSATLVRALAASVPSREVVLDYVLGESGKARPERELPPASSPPASRGEVEVEVET</sequence>
<dbReference type="Proteomes" id="UP001218188">
    <property type="component" value="Unassembled WGS sequence"/>
</dbReference>
<keyword evidence="2" id="KW-0472">Membrane</keyword>
<keyword evidence="4" id="KW-1185">Reference proteome</keyword>
<feature type="transmembrane region" description="Helical" evidence="2">
    <location>
        <begin position="222"/>
        <end position="242"/>
    </location>
</feature>
<protein>
    <recommendedName>
        <fullName evidence="5">TLC domain-containing protein</fullName>
    </recommendedName>
</protein>
<feature type="transmembrane region" description="Helical" evidence="2">
    <location>
        <begin position="189"/>
        <end position="210"/>
    </location>
</feature>
<keyword evidence="2" id="KW-0812">Transmembrane</keyword>
<proteinExistence type="predicted"/>
<evidence type="ECO:0000256" key="1">
    <source>
        <dbReference type="SAM" id="MobiDB-lite"/>
    </source>
</evidence>
<accession>A0AAD6X789</accession>
<feature type="region of interest" description="Disordered" evidence="1">
    <location>
        <begin position="402"/>
        <end position="428"/>
    </location>
</feature>
<feature type="transmembrane region" description="Helical" evidence="2">
    <location>
        <begin position="67"/>
        <end position="86"/>
    </location>
</feature>
<feature type="transmembrane region" description="Helical" evidence="2">
    <location>
        <begin position="41"/>
        <end position="60"/>
    </location>
</feature>
<evidence type="ECO:0000313" key="3">
    <source>
        <dbReference type="EMBL" id="KAJ7041633.1"/>
    </source>
</evidence>
<reference evidence="3" key="1">
    <citation type="submission" date="2023-03" db="EMBL/GenBank/DDBJ databases">
        <title>Massive genome expansion in bonnet fungi (Mycena s.s.) driven by repeated elements and novel gene families across ecological guilds.</title>
        <authorList>
            <consortium name="Lawrence Berkeley National Laboratory"/>
            <person name="Harder C.B."/>
            <person name="Miyauchi S."/>
            <person name="Viragh M."/>
            <person name="Kuo A."/>
            <person name="Thoen E."/>
            <person name="Andreopoulos B."/>
            <person name="Lu D."/>
            <person name="Skrede I."/>
            <person name="Drula E."/>
            <person name="Henrissat B."/>
            <person name="Morin E."/>
            <person name="Kohler A."/>
            <person name="Barry K."/>
            <person name="LaButti K."/>
            <person name="Morin E."/>
            <person name="Salamov A."/>
            <person name="Lipzen A."/>
            <person name="Mereny Z."/>
            <person name="Hegedus B."/>
            <person name="Baldrian P."/>
            <person name="Stursova M."/>
            <person name="Weitz H."/>
            <person name="Taylor A."/>
            <person name="Grigoriev I.V."/>
            <person name="Nagy L.G."/>
            <person name="Martin F."/>
            <person name="Kauserud H."/>
        </authorList>
    </citation>
    <scope>NUCLEOTIDE SEQUENCE</scope>
    <source>
        <strain evidence="3">CBHHK200</strain>
    </source>
</reference>
<organism evidence="3 4">
    <name type="scientific">Mycena alexandri</name>
    <dbReference type="NCBI Taxonomy" id="1745969"/>
    <lineage>
        <taxon>Eukaryota</taxon>
        <taxon>Fungi</taxon>
        <taxon>Dikarya</taxon>
        <taxon>Basidiomycota</taxon>
        <taxon>Agaricomycotina</taxon>
        <taxon>Agaricomycetes</taxon>
        <taxon>Agaricomycetidae</taxon>
        <taxon>Agaricales</taxon>
        <taxon>Marasmiineae</taxon>
        <taxon>Mycenaceae</taxon>
        <taxon>Mycena</taxon>
    </lineage>
</organism>
<comment type="caution">
    <text evidence="3">The sequence shown here is derived from an EMBL/GenBank/DDBJ whole genome shotgun (WGS) entry which is preliminary data.</text>
</comment>
<gene>
    <name evidence="3" type="ORF">C8F04DRAFT_1301107</name>
</gene>
<feature type="transmembrane region" description="Helical" evidence="2">
    <location>
        <begin position="158"/>
        <end position="182"/>
    </location>
</feature>